<dbReference type="EMBL" id="AWQX01000267">
    <property type="protein sequence ID" value="EST24392.1"/>
    <property type="molecule type" value="Genomic_DNA"/>
</dbReference>
<dbReference type="AlphaFoldDB" id="V6JX39"/>
<feature type="transmembrane region" description="Helical" evidence="2">
    <location>
        <begin position="455"/>
        <end position="473"/>
    </location>
</feature>
<dbReference type="HOGENOM" id="CLU_332301_0_0_11"/>
<evidence type="ECO:0000256" key="2">
    <source>
        <dbReference type="SAM" id="Phobius"/>
    </source>
</evidence>
<keyword evidence="2" id="KW-0472">Membrane</keyword>
<dbReference type="PANTHER" id="PTHR37813">
    <property type="entry name" value="FELS-2 PROPHAGE PROTEIN"/>
    <property type="match status" value="1"/>
</dbReference>
<dbReference type="Proteomes" id="UP000017984">
    <property type="component" value="Chromosome"/>
</dbReference>
<feature type="transmembrane region" description="Helical" evidence="2">
    <location>
        <begin position="49"/>
        <end position="70"/>
    </location>
</feature>
<feature type="transmembrane region" description="Helical" evidence="2">
    <location>
        <begin position="480"/>
        <end position="500"/>
    </location>
</feature>
<protein>
    <recommendedName>
        <fullName evidence="3">Phage tail tape measure protein domain-containing protein</fullName>
    </recommendedName>
</protein>
<accession>V6JX39</accession>
<dbReference type="OrthoDB" id="3404808at2"/>
<feature type="transmembrane region" description="Helical" evidence="2">
    <location>
        <begin position="422"/>
        <end position="443"/>
    </location>
</feature>
<keyword evidence="5" id="KW-1185">Reference proteome</keyword>
<feature type="domain" description="Phage tail tape measure protein" evidence="3">
    <location>
        <begin position="101"/>
        <end position="280"/>
    </location>
</feature>
<keyword evidence="2" id="KW-0812">Transmembrane</keyword>
<keyword evidence="1" id="KW-1188">Viral release from host cell</keyword>
<evidence type="ECO:0000313" key="5">
    <source>
        <dbReference type="Proteomes" id="UP000017984"/>
    </source>
</evidence>
<gene>
    <name evidence="4" type="ORF">M878_30735</name>
</gene>
<dbReference type="Gene3D" id="1.20.120.20">
    <property type="entry name" value="Apolipoprotein"/>
    <property type="match status" value="1"/>
</dbReference>
<proteinExistence type="predicted"/>
<name>V6JX39_STRRC</name>
<keyword evidence="2" id="KW-1133">Transmembrane helix</keyword>
<reference evidence="4 5" key="1">
    <citation type="journal article" date="2014" name="Genome Announc.">
        <title>Draft Genome Sequence of Streptomyces roseochromogenes subsp. oscitans DS 12.976, Producer of the Aminocoumarin Antibiotic Clorobiocin.</title>
        <authorList>
            <person name="Ruckert C."/>
            <person name="Kalinowski J."/>
            <person name="Heide L."/>
            <person name="Apel A.K."/>
        </authorList>
    </citation>
    <scope>NUCLEOTIDE SEQUENCE [LARGE SCALE GENOMIC DNA]</scope>
    <source>
        <strain evidence="4 5">DS 12.976</strain>
    </source>
</reference>
<dbReference type="PATRIC" id="fig|1352936.5.peg.6401"/>
<dbReference type="RefSeq" id="WP_023550852.1">
    <property type="nucleotide sequence ID" value="NZ_CM002285.1"/>
</dbReference>
<sequence>MASLPPVFVEFLGKSTGVKTAMRDIKAELGATAAEGETSFSKFGRVGGAALAGIGIAAAGAAVGAVKMAADFQTQMTRVRTGAGETAGNMKMVGDGVLAMAGQVGQSTQQLTSGLYLVESAGFHGANALTVLKTAAQGAKVGAADLGTTADAVTTAMNAYKMSASQSTQAMNALIATEGAGKTNLEALAGSMSSILPVSAAAHVGLNEVLGAMATMTAQGTPAAVAATYLRQTIGQLSNPSGKAAQEMQSLGLSAIKVSQNLGTHGLASTLNMLTSAIESKMGPAGTVLIEHLQKAAKQSNTFQKALANLPPAQQTYIGALATMVGGTKSMQAALQLTGPHMADFQKNTETISEHVKAGGKNIEGWSDVQKTFNQRVAEAKASMQAMTIQVGQALLPVVTRMMGIIAQVVSWLTRHKKVAEALAILIGTALVAAIVAATVAMYEWITSAAVMEAIPWVAAITVIIVVILLLVMHWKQVWGVIKAVGLAVGHALVDFWHWLASSVTDIWNSISSNVVSAWHSIAGFFTSAWHAVVDPIVSAWHWLSNITTTVWNAITGFFKKWWPLLLVIFLPFVALIMAIWNHFHKQIMSVVHTVWNAIKSFLKVVWDGIKTVAEDAWKGIQVVIVRPMETLWGWLKSLWHTVSGWLSSAWHGIESAASAIWSAIKTAMINPLTSAWHSITSTVGHIASAISSGLHGAWNAVKNVGSWFLGIGKSIVEGIINGVENMGGALFDSLKNLASDALSSAKSFLGINSPSRVFADHVGMAIPEGIAKGVTDHAHLAHRAVGALAGSLSAQTVSIGTAGGFSAAGYAAGGGSGQAPVAEITVIAQVDKDVLFKVQQRSTLQYNRRNLTNGMSLARG</sequence>
<evidence type="ECO:0000313" key="4">
    <source>
        <dbReference type="EMBL" id="EST24392.1"/>
    </source>
</evidence>
<organism evidence="4 5">
    <name type="scientific">Streptomyces roseochromogenus subsp. oscitans DS 12.976</name>
    <dbReference type="NCBI Taxonomy" id="1352936"/>
    <lineage>
        <taxon>Bacteria</taxon>
        <taxon>Bacillati</taxon>
        <taxon>Actinomycetota</taxon>
        <taxon>Actinomycetes</taxon>
        <taxon>Kitasatosporales</taxon>
        <taxon>Streptomycetaceae</taxon>
        <taxon>Streptomyces</taxon>
    </lineage>
</organism>
<dbReference type="STRING" id="1352936.M878_30735"/>
<evidence type="ECO:0000259" key="3">
    <source>
        <dbReference type="Pfam" id="PF10145"/>
    </source>
</evidence>
<dbReference type="PANTHER" id="PTHR37813:SF1">
    <property type="entry name" value="FELS-2 PROPHAGE PROTEIN"/>
    <property type="match status" value="1"/>
</dbReference>
<dbReference type="Pfam" id="PF10145">
    <property type="entry name" value="PhageMin_Tail"/>
    <property type="match status" value="1"/>
</dbReference>
<feature type="transmembrane region" description="Helical" evidence="2">
    <location>
        <begin position="562"/>
        <end position="581"/>
    </location>
</feature>
<dbReference type="NCBIfam" id="TIGR01760">
    <property type="entry name" value="tape_meas_TP901"/>
    <property type="match status" value="1"/>
</dbReference>
<comment type="caution">
    <text evidence="4">The sequence shown here is derived from an EMBL/GenBank/DDBJ whole genome shotgun (WGS) entry which is preliminary data.</text>
</comment>
<evidence type="ECO:0000256" key="1">
    <source>
        <dbReference type="ARBA" id="ARBA00022612"/>
    </source>
</evidence>
<dbReference type="InterPro" id="IPR010090">
    <property type="entry name" value="Phage_tape_meas"/>
</dbReference>